<accession>A0A398D382</accession>
<comment type="caution">
    <text evidence="1">The sequence shown here is derived from an EMBL/GenBank/DDBJ whole genome shotgun (WGS) entry which is preliminary data.</text>
</comment>
<name>A0A398D382_9BACT</name>
<dbReference type="AlphaFoldDB" id="A0A398D382"/>
<dbReference type="OrthoDB" id="9875700at2"/>
<reference evidence="1 2" key="1">
    <citation type="submission" date="2018-09" db="EMBL/GenBank/DDBJ databases">
        <title>Discovery and Ecogenomic Context for Candidatus Cryosericales, a Global Caldiserica Order Active in Thawing Permafrost.</title>
        <authorList>
            <person name="Martinez M.A."/>
            <person name="Woodcroft B.J."/>
            <person name="Ignacio Espinoza J.C."/>
            <person name="Zayed A."/>
            <person name="Singleton C.M."/>
            <person name="Boyd J."/>
            <person name="Li Y.-F."/>
            <person name="Purvine S."/>
            <person name="Maughan H."/>
            <person name="Hodgkins S.B."/>
            <person name="Anderson D."/>
            <person name="Sederholm M."/>
            <person name="Temperton B."/>
            <person name="Saleska S.R."/>
            <person name="Tyson G.W."/>
            <person name="Rich V.I."/>
        </authorList>
    </citation>
    <scope>NUCLEOTIDE SEQUENCE [LARGE SCALE GENOMIC DNA]</scope>
    <source>
        <strain evidence="1 2">SMC5</strain>
    </source>
</reference>
<proteinExistence type="predicted"/>
<dbReference type="EMBL" id="QXIU01000265">
    <property type="protein sequence ID" value="RIE07098.1"/>
    <property type="molecule type" value="Genomic_DNA"/>
</dbReference>
<dbReference type="Proteomes" id="UP000266489">
    <property type="component" value="Unassembled WGS sequence"/>
</dbReference>
<gene>
    <name evidence="1" type="ORF">SMC5_10310</name>
</gene>
<evidence type="ECO:0000313" key="1">
    <source>
        <dbReference type="EMBL" id="RIE07098.1"/>
    </source>
</evidence>
<evidence type="ECO:0000313" key="2">
    <source>
        <dbReference type="Proteomes" id="UP000266489"/>
    </source>
</evidence>
<protein>
    <submittedName>
        <fullName evidence="1">Uncharacterized protein</fullName>
    </submittedName>
</protein>
<sequence>MAYSTNGSGFWWLQSAYLNVLEEQGIVSPETALPLDEIDGMINPFVRFGAFGSGWLVVHKLSRYGVLVACPGNRYYLNQEAAEEFKHSFARWLTW</sequence>
<dbReference type="RefSeq" id="WP_119087008.1">
    <property type="nucleotide sequence ID" value="NZ_QXIU01000265.1"/>
</dbReference>
<organism evidence="1 2">
    <name type="scientific">Candidatus Cryosericum odellii</name>
    <dbReference type="NCBI Taxonomy" id="2290917"/>
    <lineage>
        <taxon>Bacteria</taxon>
        <taxon>Pseudomonadati</taxon>
        <taxon>Caldisericota/Cryosericota group</taxon>
        <taxon>Candidatus Cryosericota</taxon>
        <taxon>Candidatus Cryosericia</taxon>
        <taxon>Candidatus Cryosericales</taxon>
        <taxon>Candidatus Cryosericaceae</taxon>
        <taxon>Candidatus Cryosericum</taxon>
    </lineage>
</organism>